<keyword evidence="4" id="KW-1185">Reference proteome</keyword>
<evidence type="ECO:0000259" key="2">
    <source>
        <dbReference type="PROSITE" id="PS51194"/>
    </source>
</evidence>
<dbReference type="SMART" id="SM00487">
    <property type="entry name" value="DEXDc"/>
    <property type="match status" value="1"/>
</dbReference>
<dbReference type="GO" id="GO:0003677">
    <property type="term" value="F:DNA binding"/>
    <property type="evidence" value="ECO:0007669"/>
    <property type="project" value="InterPro"/>
</dbReference>
<dbReference type="AlphaFoldDB" id="A0A220VEU6"/>
<dbReference type="FunFam" id="3.40.50.300:FF:000794">
    <property type="entry name" value="ATP-dependent RNA helicase"/>
    <property type="match status" value="1"/>
</dbReference>
<evidence type="ECO:0000259" key="1">
    <source>
        <dbReference type="PROSITE" id="PS51192"/>
    </source>
</evidence>
<proteinExistence type="predicted"/>
<gene>
    <name evidence="3" type="ORF">CF386_06560</name>
</gene>
<sequence length="564" mass="64890">MELRNYQKSAVQSVISHFKESNESAVLTLPTGAGKSLIISKLSQLANNRVLVLAHVKELVEQNSQKFKYYGLNYSIFSASLNQKNSSAKVVFGTVQSVAKNLSNFNQKISLLIIDECHRVGKEKNSEYLKIINYFRLKNRRLKILGLTATPYRTDLGWIYKYHYNGYIQSEKQTPFSKCIFDLPISKLIREGYLSTPIQVNPPKDRYNFNTEDDLYNYESLNKQIEQSPRITKAIIEHLKKIAEERLGVMIFASSIQHASEIHTYLGNESYLITGNTSLSDREAIISGFKNQNKKFLINVSVLTTGFDAPHVDLIAILRKTESVSLYQQIVGRGLRLHPKKTNCIVIDYAANNHDIFQPEIGKKPKNPNVKIVQVQCPICGFQNLFWGILDPHENIIEHYGRKCKGININQNKNEQCSHYFKSKECPQCGGTNDIAARTCSNCNFQLIDHDNILKKAYDLSNQDVFVCAGITYSSAKNGIFLTYHDENGQEFTEITPQIHTEAFHEFFKPYFSNQKIQNFSDFEKYFSFMKYPDFLILEKRKLKWVIIHKIFDYVGLKRKANQI</sequence>
<dbReference type="InterPro" id="IPR001650">
    <property type="entry name" value="Helicase_C-like"/>
</dbReference>
<keyword evidence="3" id="KW-0378">Hydrolase</keyword>
<protein>
    <submittedName>
        <fullName evidence="3">ATP-dependent helicase</fullName>
    </submittedName>
</protein>
<evidence type="ECO:0000313" key="4">
    <source>
        <dbReference type="Proteomes" id="UP000242175"/>
    </source>
</evidence>
<dbReference type="EMBL" id="CP022355">
    <property type="protein sequence ID" value="ASK78869.1"/>
    <property type="molecule type" value="Genomic_DNA"/>
</dbReference>
<dbReference type="OrthoDB" id="9802848at2"/>
<dbReference type="GO" id="GO:0005524">
    <property type="term" value="F:ATP binding"/>
    <property type="evidence" value="ECO:0007669"/>
    <property type="project" value="InterPro"/>
</dbReference>
<dbReference type="GO" id="GO:0004386">
    <property type="term" value="F:helicase activity"/>
    <property type="evidence" value="ECO:0007669"/>
    <property type="project" value="UniProtKB-KW"/>
</dbReference>
<accession>A0A220VEU6</accession>
<dbReference type="PROSITE" id="PS51194">
    <property type="entry name" value="HELICASE_CTER"/>
    <property type="match status" value="1"/>
</dbReference>
<evidence type="ECO:0000313" key="3">
    <source>
        <dbReference type="EMBL" id="ASK78869.1"/>
    </source>
</evidence>
<dbReference type="InterPro" id="IPR050742">
    <property type="entry name" value="Helicase_Restrict-Modif_Enz"/>
</dbReference>
<dbReference type="KEGG" id="pmai:CF386_06560"/>
<dbReference type="SUPFAM" id="SSF52540">
    <property type="entry name" value="P-loop containing nucleoside triphosphate hydrolases"/>
    <property type="match status" value="1"/>
</dbReference>
<dbReference type="Pfam" id="PF04851">
    <property type="entry name" value="ResIII"/>
    <property type="match status" value="1"/>
</dbReference>
<dbReference type="GO" id="GO:0005829">
    <property type="term" value="C:cytosol"/>
    <property type="evidence" value="ECO:0007669"/>
    <property type="project" value="TreeGrafter"/>
</dbReference>
<dbReference type="PANTHER" id="PTHR47396">
    <property type="entry name" value="TYPE I RESTRICTION ENZYME ECOKI R PROTEIN"/>
    <property type="match status" value="1"/>
</dbReference>
<feature type="domain" description="Helicase C-terminal" evidence="2">
    <location>
        <begin position="234"/>
        <end position="379"/>
    </location>
</feature>
<dbReference type="Pfam" id="PF00271">
    <property type="entry name" value="Helicase_C"/>
    <property type="match status" value="1"/>
</dbReference>
<dbReference type="GO" id="GO:0016787">
    <property type="term" value="F:hydrolase activity"/>
    <property type="evidence" value="ECO:0007669"/>
    <property type="project" value="InterPro"/>
</dbReference>
<reference evidence="3 4" key="1">
    <citation type="journal article" date="2016" name="Int. J. Syst. Evol. Microbiol.">
        <title>Paraphotobacterium marinum gen. nov., sp. nov., a member of the family Vibrionaceae, isolated from surface seawater.</title>
        <authorList>
            <person name="Huang Z."/>
            <person name="Dong C."/>
            <person name="Shao Z."/>
        </authorList>
    </citation>
    <scope>NUCLEOTIDE SEQUENCE [LARGE SCALE GENOMIC DNA]</scope>
    <source>
        <strain evidence="3 4">NSCS20N07D</strain>
    </source>
</reference>
<dbReference type="SMART" id="SM00490">
    <property type="entry name" value="HELICc"/>
    <property type="match status" value="1"/>
</dbReference>
<feature type="domain" description="Helicase ATP-binding" evidence="1">
    <location>
        <begin position="16"/>
        <end position="169"/>
    </location>
</feature>
<dbReference type="Gene3D" id="3.40.50.300">
    <property type="entry name" value="P-loop containing nucleotide triphosphate hydrolases"/>
    <property type="match status" value="2"/>
</dbReference>
<dbReference type="Proteomes" id="UP000242175">
    <property type="component" value="Chromosome large"/>
</dbReference>
<keyword evidence="3" id="KW-0067">ATP-binding</keyword>
<dbReference type="PROSITE" id="PS51192">
    <property type="entry name" value="HELICASE_ATP_BIND_1"/>
    <property type="match status" value="1"/>
</dbReference>
<dbReference type="InterPro" id="IPR014001">
    <property type="entry name" value="Helicase_ATP-bd"/>
</dbReference>
<dbReference type="PANTHER" id="PTHR47396:SF1">
    <property type="entry name" value="ATP-DEPENDENT HELICASE IRC3-RELATED"/>
    <property type="match status" value="1"/>
</dbReference>
<name>A0A220VEU6_9GAMM</name>
<dbReference type="InterPro" id="IPR006935">
    <property type="entry name" value="Helicase/UvrB_N"/>
</dbReference>
<organism evidence="3 4">
    <name type="scientific">Paraphotobacterium marinum</name>
    <dbReference type="NCBI Taxonomy" id="1755811"/>
    <lineage>
        <taxon>Bacteria</taxon>
        <taxon>Pseudomonadati</taxon>
        <taxon>Pseudomonadota</taxon>
        <taxon>Gammaproteobacteria</taxon>
        <taxon>Vibrionales</taxon>
        <taxon>Vibrionaceae</taxon>
        <taxon>Paraphotobacterium</taxon>
    </lineage>
</organism>
<dbReference type="InterPro" id="IPR027417">
    <property type="entry name" value="P-loop_NTPase"/>
</dbReference>
<keyword evidence="3" id="KW-0547">Nucleotide-binding</keyword>
<keyword evidence="3" id="KW-0347">Helicase</keyword>
<dbReference type="RefSeq" id="WP_089073777.1">
    <property type="nucleotide sequence ID" value="NZ_CBCSAM010000001.1"/>
</dbReference>